<dbReference type="GeneID" id="17280475"/>
<accession>A0A0D3KHG9</accession>
<protein>
    <submittedName>
        <fullName evidence="3">Uncharacterized protein</fullName>
    </submittedName>
</protein>
<feature type="coiled-coil region" evidence="1">
    <location>
        <begin position="273"/>
        <end position="307"/>
    </location>
</feature>
<dbReference type="EnsemblProtists" id="EOD35201">
    <property type="protein sequence ID" value="EOD35201"/>
    <property type="gene ID" value="EMIHUDRAFT_227757"/>
</dbReference>
<proteinExistence type="predicted"/>
<dbReference type="KEGG" id="ehx:EMIHUDRAFT_227762"/>
<dbReference type="PaxDb" id="2903-EOD35201"/>
<organism evidence="3 4">
    <name type="scientific">Emiliania huxleyi (strain CCMP1516)</name>
    <dbReference type="NCBI Taxonomy" id="280463"/>
    <lineage>
        <taxon>Eukaryota</taxon>
        <taxon>Haptista</taxon>
        <taxon>Haptophyta</taxon>
        <taxon>Prymnesiophyceae</taxon>
        <taxon>Isochrysidales</taxon>
        <taxon>Noelaerhabdaceae</taxon>
        <taxon>Emiliania</taxon>
    </lineage>
</organism>
<evidence type="ECO:0000256" key="1">
    <source>
        <dbReference type="SAM" id="Coils"/>
    </source>
</evidence>
<name>A0A0D3KHG9_EMIH1</name>
<reference evidence="3" key="2">
    <citation type="submission" date="2024-10" db="UniProtKB">
        <authorList>
            <consortium name="EnsemblProtists"/>
        </authorList>
    </citation>
    <scope>IDENTIFICATION</scope>
</reference>
<dbReference type="RefSeq" id="XP_005787630.1">
    <property type="nucleotide sequence ID" value="XM_005787573.1"/>
</dbReference>
<evidence type="ECO:0000256" key="2">
    <source>
        <dbReference type="SAM" id="MobiDB-lite"/>
    </source>
</evidence>
<feature type="region of interest" description="Disordered" evidence="2">
    <location>
        <begin position="199"/>
        <end position="242"/>
    </location>
</feature>
<reference evidence="4" key="1">
    <citation type="journal article" date="2013" name="Nature">
        <title>Pan genome of the phytoplankton Emiliania underpins its global distribution.</title>
        <authorList>
            <person name="Read B.A."/>
            <person name="Kegel J."/>
            <person name="Klute M.J."/>
            <person name="Kuo A."/>
            <person name="Lefebvre S.C."/>
            <person name="Maumus F."/>
            <person name="Mayer C."/>
            <person name="Miller J."/>
            <person name="Monier A."/>
            <person name="Salamov A."/>
            <person name="Young J."/>
            <person name="Aguilar M."/>
            <person name="Claverie J.M."/>
            <person name="Frickenhaus S."/>
            <person name="Gonzalez K."/>
            <person name="Herman E.K."/>
            <person name="Lin Y.C."/>
            <person name="Napier J."/>
            <person name="Ogata H."/>
            <person name="Sarno A.F."/>
            <person name="Shmutz J."/>
            <person name="Schroeder D."/>
            <person name="de Vargas C."/>
            <person name="Verret F."/>
            <person name="von Dassow P."/>
            <person name="Valentin K."/>
            <person name="Van de Peer Y."/>
            <person name="Wheeler G."/>
            <person name="Dacks J.B."/>
            <person name="Delwiche C.F."/>
            <person name="Dyhrman S.T."/>
            <person name="Glockner G."/>
            <person name="John U."/>
            <person name="Richards T."/>
            <person name="Worden A.Z."/>
            <person name="Zhang X."/>
            <person name="Grigoriev I.V."/>
            <person name="Allen A.E."/>
            <person name="Bidle K."/>
            <person name="Borodovsky M."/>
            <person name="Bowler C."/>
            <person name="Brownlee C."/>
            <person name="Cock J.M."/>
            <person name="Elias M."/>
            <person name="Gladyshev V.N."/>
            <person name="Groth M."/>
            <person name="Guda C."/>
            <person name="Hadaegh A."/>
            <person name="Iglesias-Rodriguez M.D."/>
            <person name="Jenkins J."/>
            <person name="Jones B.M."/>
            <person name="Lawson T."/>
            <person name="Leese F."/>
            <person name="Lindquist E."/>
            <person name="Lobanov A."/>
            <person name="Lomsadze A."/>
            <person name="Malik S.B."/>
            <person name="Marsh M.E."/>
            <person name="Mackinder L."/>
            <person name="Mock T."/>
            <person name="Mueller-Roeber B."/>
            <person name="Pagarete A."/>
            <person name="Parker M."/>
            <person name="Probert I."/>
            <person name="Quesneville H."/>
            <person name="Raines C."/>
            <person name="Rensing S.A."/>
            <person name="Riano-Pachon D.M."/>
            <person name="Richier S."/>
            <person name="Rokitta S."/>
            <person name="Shiraiwa Y."/>
            <person name="Soanes D.M."/>
            <person name="van der Giezen M."/>
            <person name="Wahlund T.M."/>
            <person name="Williams B."/>
            <person name="Wilson W."/>
            <person name="Wolfe G."/>
            <person name="Wurch L.L."/>
        </authorList>
    </citation>
    <scope>NUCLEOTIDE SEQUENCE</scope>
</reference>
<dbReference type="EnsemblProtists" id="EOD35204">
    <property type="protein sequence ID" value="EOD35204"/>
    <property type="gene ID" value="EMIHUDRAFT_227762"/>
</dbReference>
<keyword evidence="4" id="KW-1185">Reference proteome</keyword>
<evidence type="ECO:0000313" key="4">
    <source>
        <dbReference type="Proteomes" id="UP000013827"/>
    </source>
</evidence>
<evidence type="ECO:0000313" key="3">
    <source>
        <dbReference type="EnsemblProtists" id="EOD35204"/>
    </source>
</evidence>
<dbReference type="AlphaFoldDB" id="A0A0D3KHG9"/>
<dbReference type="Proteomes" id="UP000013827">
    <property type="component" value="Unassembled WGS sequence"/>
</dbReference>
<dbReference type="KEGG" id="ehx:EMIHUDRAFT_227757"/>
<sequence length="537" mass="57723">MLHEDAATYRGDAANRLRRKWWDASQLKSAVLPLAFRQLASTAFAPLMACLPLLLHALAQPRVRIPSAGVQVINAKTGGQLSCLVEGQDEDTVRAEITDPSLGRVLRRIVTQCCKPNVAGSGACVRVYNRGRSCTSGKPPAEPITKRTYAEAVAACAEIGRNEEGVPFTLCNQTTCSGKGCLYDSYPLYSSRPCLGRTPPLPPPSATQDLYRSPSPPPPPSPVIRSPSDAEQMSASVPYPPARPPYPPLDYVQSVLRQFSDELERIRSTIAGTAAIEMEIARKEQEAAEAQAQAAEASAEAAALKTRLALELGSRMQAPPPPPLPCVFDVCPGELHDLMMEFAYTMYRRDDRGDVASSMMLFRAEVVRKLNIEGKTYDDIIAGANVTFSPRARYSLSSKLDGAFEQLVKQLSISARMKDTLVNFVDVSTTIESAKFLQGAGALKQAWTRDEFTRAFAEMIVDVAISSRAFWFKPAVRISEDAKSVIKADISGAVIGGTWGAVTGSFAGGIGALPGGLLGGMISATYGSAAAGLWSLW</sequence>
<dbReference type="HOGENOM" id="CLU_507580_0_0_1"/>
<dbReference type="RefSeq" id="XP_005787633.1">
    <property type="nucleotide sequence ID" value="XM_005787576.1"/>
</dbReference>
<keyword evidence="1" id="KW-0175">Coiled coil</keyword>
<dbReference type="GeneID" id="17280472"/>